<evidence type="ECO:0000256" key="6">
    <source>
        <dbReference type="ARBA" id="ARBA00022692"/>
    </source>
</evidence>
<dbReference type="EMBL" id="FXAH01000015">
    <property type="protein sequence ID" value="SMF68592.1"/>
    <property type="molecule type" value="Genomic_DNA"/>
</dbReference>
<name>A0A1X7GEJ6_TRICW</name>
<keyword evidence="14" id="KW-1185">Reference proteome</keyword>
<evidence type="ECO:0000256" key="3">
    <source>
        <dbReference type="ARBA" id="ARBA00022448"/>
    </source>
</evidence>
<dbReference type="Proteomes" id="UP000192911">
    <property type="component" value="Unassembled WGS sequence"/>
</dbReference>
<dbReference type="CDD" id="cd06579">
    <property type="entry name" value="TM_PBP1_transp_AraH_like"/>
    <property type="match status" value="1"/>
</dbReference>
<comment type="subcellular location">
    <subcellularLocation>
        <location evidence="1">Cell membrane</location>
        <topology evidence="1">Multi-pass membrane protein</topology>
    </subcellularLocation>
</comment>
<gene>
    <name evidence="13" type="ORF">SAMN06295900_11595</name>
</gene>
<protein>
    <recommendedName>
        <fullName evidence="10">Autoinducer 2 import system permease protein LsrC</fullName>
    </recommendedName>
</protein>
<dbReference type="InterPro" id="IPR001851">
    <property type="entry name" value="ABC_transp_permease"/>
</dbReference>
<dbReference type="PANTHER" id="PTHR32196:SF29">
    <property type="entry name" value="AUTOINDUCER 2 IMPORT SYSTEM PERMEASE PROTEIN LSRC"/>
    <property type="match status" value="1"/>
</dbReference>
<comment type="subunit">
    <text evidence="2">The complex is composed of two ATP-binding proteins (LsrA), two transmembrane proteins (LsrC and LsrD) and a solute-binding protein (LsrB).</text>
</comment>
<dbReference type="OrthoDB" id="9799990at2"/>
<feature type="transmembrane region" description="Helical" evidence="12">
    <location>
        <begin position="146"/>
        <end position="164"/>
    </location>
</feature>
<evidence type="ECO:0000256" key="9">
    <source>
        <dbReference type="ARBA" id="ARBA00025439"/>
    </source>
</evidence>
<proteinExistence type="predicted"/>
<reference evidence="14" key="1">
    <citation type="submission" date="2017-04" db="EMBL/GenBank/DDBJ databases">
        <authorList>
            <person name="Varghese N."/>
            <person name="Submissions S."/>
        </authorList>
    </citation>
    <scope>NUCLEOTIDE SEQUENCE [LARGE SCALE GENOMIC DNA]</scope>
    <source>
        <strain evidence="14">Ballard 720</strain>
    </source>
</reference>
<sequence length="352" mass="36467">MIRHSTTRSDLLPPTGKHARGAHARRFTDAIVQSRESTLFVVLLLLVGTTALARPQFLNLQNLRDVLLNVSIVSLLTAGMTVVILMRHIDLSIGSTVGISAYAIGSLYVAFPNMPVVVALGAGVAVGAAAGTVNGLFVAIGRVPSLVATLSTLYIFRGADYAWVHGGQINATSLPDAFSRLATGTVLGVPTLALIAAVVLAAMSMYLKQFRAGREHYAIGSNPEAARLAGIRVERRVFAGFLLCGAIAGFAGALWLARFGTVDASTAKGIELQVVAAAVVGSVAITGGAGTILGATLGALVLGVISIALVVLHVSPFWEQAIEGALIVAAITADTLLARSVARSMMRKRDHG</sequence>
<dbReference type="Pfam" id="PF02653">
    <property type="entry name" value="BPD_transp_2"/>
    <property type="match status" value="1"/>
</dbReference>
<evidence type="ECO:0000256" key="2">
    <source>
        <dbReference type="ARBA" id="ARBA00011262"/>
    </source>
</evidence>
<evidence type="ECO:0000313" key="14">
    <source>
        <dbReference type="Proteomes" id="UP000192911"/>
    </source>
</evidence>
<evidence type="ECO:0000256" key="4">
    <source>
        <dbReference type="ARBA" id="ARBA00022475"/>
    </source>
</evidence>
<feature type="transmembrane region" description="Helical" evidence="12">
    <location>
        <begin position="66"/>
        <end position="86"/>
    </location>
</feature>
<feature type="transmembrane region" description="Helical" evidence="12">
    <location>
        <begin position="300"/>
        <end position="318"/>
    </location>
</feature>
<evidence type="ECO:0000256" key="1">
    <source>
        <dbReference type="ARBA" id="ARBA00004651"/>
    </source>
</evidence>
<evidence type="ECO:0000256" key="7">
    <source>
        <dbReference type="ARBA" id="ARBA00022989"/>
    </source>
</evidence>
<evidence type="ECO:0000256" key="12">
    <source>
        <dbReference type="SAM" id="Phobius"/>
    </source>
</evidence>
<accession>A0A1X7GEJ6</accession>
<dbReference type="GeneID" id="95552779"/>
<comment type="function">
    <text evidence="9">Part of the ABC transporter complex LsrABCD involved in autoinducer 2 (AI-2) import. Probably responsible for the translocation of the substrate across the membrane.</text>
</comment>
<evidence type="ECO:0000256" key="10">
    <source>
        <dbReference type="ARBA" id="ARBA00039382"/>
    </source>
</evidence>
<organism evidence="13 14">
    <name type="scientific">Trinickia caryophylli</name>
    <name type="common">Paraburkholderia caryophylli</name>
    <dbReference type="NCBI Taxonomy" id="28094"/>
    <lineage>
        <taxon>Bacteria</taxon>
        <taxon>Pseudomonadati</taxon>
        <taxon>Pseudomonadota</taxon>
        <taxon>Betaproteobacteria</taxon>
        <taxon>Burkholderiales</taxon>
        <taxon>Burkholderiaceae</taxon>
        <taxon>Trinickia</taxon>
    </lineage>
</organism>
<feature type="transmembrane region" description="Helical" evidence="12">
    <location>
        <begin position="37"/>
        <end position="54"/>
    </location>
</feature>
<evidence type="ECO:0000256" key="5">
    <source>
        <dbReference type="ARBA" id="ARBA00022519"/>
    </source>
</evidence>
<keyword evidence="4" id="KW-1003">Cell membrane</keyword>
<keyword evidence="6 12" id="KW-0812">Transmembrane</keyword>
<feature type="transmembrane region" description="Helical" evidence="12">
    <location>
        <begin position="237"/>
        <end position="257"/>
    </location>
</feature>
<dbReference type="RefSeq" id="WP_085229699.1">
    <property type="nucleotide sequence ID" value="NZ_BSQD01000008.1"/>
</dbReference>
<keyword evidence="8 12" id="KW-0472">Membrane</keyword>
<keyword evidence="3" id="KW-0813">Transport</keyword>
<feature type="transmembrane region" description="Helical" evidence="12">
    <location>
        <begin position="272"/>
        <end position="293"/>
    </location>
</feature>
<dbReference type="GO" id="GO:0022857">
    <property type="term" value="F:transmembrane transporter activity"/>
    <property type="evidence" value="ECO:0007669"/>
    <property type="project" value="InterPro"/>
</dbReference>
<feature type="transmembrane region" description="Helical" evidence="12">
    <location>
        <begin position="93"/>
        <end position="111"/>
    </location>
</feature>
<evidence type="ECO:0000256" key="11">
    <source>
        <dbReference type="SAM" id="MobiDB-lite"/>
    </source>
</evidence>
<dbReference type="STRING" id="28094.SAMN06295900_11595"/>
<feature type="transmembrane region" description="Helical" evidence="12">
    <location>
        <begin position="324"/>
        <end position="342"/>
    </location>
</feature>
<feature type="transmembrane region" description="Helical" evidence="12">
    <location>
        <begin position="117"/>
        <end position="139"/>
    </location>
</feature>
<dbReference type="AlphaFoldDB" id="A0A1X7GEJ6"/>
<evidence type="ECO:0000256" key="8">
    <source>
        <dbReference type="ARBA" id="ARBA00023136"/>
    </source>
</evidence>
<feature type="region of interest" description="Disordered" evidence="11">
    <location>
        <begin position="1"/>
        <end position="20"/>
    </location>
</feature>
<evidence type="ECO:0000313" key="13">
    <source>
        <dbReference type="EMBL" id="SMF68592.1"/>
    </source>
</evidence>
<keyword evidence="5" id="KW-0997">Cell inner membrane</keyword>
<dbReference type="PANTHER" id="PTHR32196">
    <property type="entry name" value="ABC TRANSPORTER PERMEASE PROTEIN YPHD-RELATED-RELATED"/>
    <property type="match status" value="1"/>
</dbReference>
<keyword evidence="7 12" id="KW-1133">Transmembrane helix</keyword>
<dbReference type="GO" id="GO:0005886">
    <property type="term" value="C:plasma membrane"/>
    <property type="evidence" value="ECO:0007669"/>
    <property type="project" value="UniProtKB-SubCell"/>
</dbReference>
<feature type="transmembrane region" description="Helical" evidence="12">
    <location>
        <begin position="184"/>
        <end position="207"/>
    </location>
</feature>